<evidence type="ECO:0008006" key="4">
    <source>
        <dbReference type="Google" id="ProtNLM"/>
    </source>
</evidence>
<comment type="caution">
    <text evidence="2">The sequence shown here is derived from an EMBL/GenBank/DDBJ whole genome shotgun (WGS) entry which is preliminary data.</text>
</comment>
<keyword evidence="1" id="KW-0732">Signal</keyword>
<evidence type="ECO:0000313" key="2">
    <source>
        <dbReference type="EMBL" id="NYH21417.1"/>
    </source>
</evidence>
<feature type="signal peptide" evidence="1">
    <location>
        <begin position="1"/>
        <end position="30"/>
    </location>
</feature>
<name>A0A7Y9WID5_9BURK</name>
<gene>
    <name evidence="2" type="ORF">GGD40_000896</name>
</gene>
<organism evidence="2 3">
    <name type="scientific">Paraburkholderia bryophila</name>
    <dbReference type="NCBI Taxonomy" id="420952"/>
    <lineage>
        <taxon>Bacteria</taxon>
        <taxon>Pseudomonadati</taxon>
        <taxon>Pseudomonadota</taxon>
        <taxon>Betaproteobacteria</taxon>
        <taxon>Burkholderiales</taxon>
        <taxon>Burkholderiaceae</taxon>
        <taxon>Paraburkholderia</taxon>
    </lineage>
</organism>
<accession>A0A7Y9WID5</accession>
<dbReference type="AlphaFoldDB" id="A0A7Y9WID5"/>
<proteinExistence type="predicted"/>
<dbReference type="EMBL" id="JACCAS010000001">
    <property type="protein sequence ID" value="NYH21417.1"/>
    <property type="molecule type" value="Genomic_DNA"/>
</dbReference>
<dbReference type="RefSeq" id="WP_179742904.1">
    <property type="nucleotide sequence ID" value="NZ_JACCAS010000001.1"/>
</dbReference>
<dbReference type="Proteomes" id="UP000540929">
    <property type="component" value="Unassembled WGS sequence"/>
</dbReference>
<sequence>MRTRSPACVNGRLRCVVVLAAAFVSLGAQAAEDRVILAQKAKINEACTTLGSQGLTCKFIKASDIDGAAGDARLWVPSSSGDLGAMMQLPADRTTWLERGAGTEFFAQALIYQRTDRLGIPYFSARMAVLSRVGSNAPRYVDDKDDLAWATFDSRLKSAPEGSEDATSYLTSVDVAAASEAAAIGDAKSKAAADVIYRQSPEFRHATLRANALVCVQLIAGAKLDLERDSRMAAISGYEDVAVRQSAAATIVRCQDVIRSAQHENLKK</sequence>
<evidence type="ECO:0000256" key="1">
    <source>
        <dbReference type="SAM" id="SignalP"/>
    </source>
</evidence>
<feature type="chain" id="PRO_5031040459" description="DUF1311 domain-containing protein" evidence="1">
    <location>
        <begin position="31"/>
        <end position="268"/>
    </location>
</feature>
<reference evidence="2 3" key="1">
    <citation type="submission" date="2020-07" db="EMBL/GenBank/DDBJ databases">
        <title>Exploring microbial biodiversity for novel pathways involved in the catabolism of aromatic compounds derived from lignin.</title>
        <authorList>
            <person name="Elkins J."/>
        </authorList>
    </citation>
    <scope>NUCLEOTIDE SEQUENCE [LARGE SCALE GENOMIC DNA]</scope>
    <source>
        <strain evidence="2 3">H2C3C</strain>
    </source>
</reference>
<evidence type="ECO:0000313" key="3">
    <source>
        <dbReference type="Proteomes" id="UP000540929"/>
    </source>
</evidence>
<protein>
    <recommendedName>
        <fullName evidence="4">DUF1311 domain-containing protein</fullName>
    </recommendedName>
</protein>
<keyword evidence="3" id="KW-1185">Reference proteome</keyword>